<dbReference type="PANTHER" id="PTHR13318:SF190">
    <property type="entry name" value="PARTNER OF PAIRED, ISOFORM B"/>
    <property type="match status" value="1"/>
</dbReference>
<reference evidence="2 3" key="1">
    <citation type="submission" date="2023-06" db="EMBL/GenBank/DDBJ databases">
        <title>Roseiconus lacunae JC819 isolated from Gulf of Mannar region, Tamil Nadu.</title>
        <authorList>
            <person name="Pk S."/>
            <person name="Ch S."/>
            <person name="Ch V.R."/>
        </authorList>
    </citation>
    <scope>NUCLEOTIDE SEQUENCE [LARGE SCALE GENOMIC DNA]</scope>
    <source>
        <strain evidence="2 3">JC819</strain>
    </source>
</reference>
<evidence type="ECO:0008006" key="4">
    <source>
        <dbReference type="Google" id="ProtNLM"/>
    </source>
</evidence>
<dbReference type="SMART" id="SM00367">
    <property type="entry name" value="LRR_CC"/>
    <property type="match status" value="3"/>
</dbReference>
<sequence>MLLLFASLGCTPATDTPAPDTPAEPPELARHEPLRENDKRHPEATVATQLAAGRSGQSDRLEFRATVIDDRAFEAISGKDTWLKTVIADRGKVTDEGLKSIAALPHLTHLRLRQSPISDEGMRLLAEAPKLQILNLPQCDATAEGVASLASLESLRNLRLGGTRLTAETAPAIGQLKSLRALHLIGVPIDDAGLREIAALPHLRSLYLDDAKVSDDGWTWFQENHPQIHVHVNQRHLDRSIPDHDQPD</sequence>
<organism evidence="2 3">
    <name type="scientific">Roseiconus lacunae</name>
    <dbReference type="NCBI Taxonomy" id="2605694"/>
    <lineage>
        <taxon>Bacteria</taxon>
        <taxon>Pseudomonadati</taxon>
        <taxon>Planctomycetota</taxon>
        <taxon>Planctomycetia</taxon>
        <taxon>Pirellulales</taxon>
        <taxon>Pirellulaceae</taxon>
        <taxon>Roseiconus</taxon>
    </lineage>
</organism>
<dbReference type="EMBL" id="JASZZN010000001">
    <property type="protein sequence ID" value="MDM4013960.1"/>
    <property type="molecule type" value="Genomic_DNA"/>
</dbReference>
<dbReference type="Pfam" id="PF13516">
    <property type="entry name" value="LRR_6"/>
    <property type="match status" value="1"/>
</dbReference>
<feature type="compositionally biased region" description="Basic and acidic residues" evidence="1">
    <location>
        <begin position="27"/>
        <end position="43"/>
    </location>
</feature>
<dbReference type="PANTHER" id="PTHR13318">
    <property type="entry name" value="PARTNER OF PAIRED, ISOFORM B-RELATED"/>
    <property type="match status" value="1"/>
</dbReference>
<evidence type="ECO:0000256" key="1">
    <source>
        <dbReference type="SAM" id="MobiDB-lite"/>
    </source>
</evidence>
<name>A0ABT7PBT9_9BACT</name>
<evidence type="ECO:0000313" key="2">
    <source>
        <dbReference type="EMBL" id="MDM4013960.1"/>
    </source>
</evidence>
<dbReference type="Gene3D" id="3.80.10.10">
    <property type="entry name" value="Ribonuclease Inhibitor"/>
    <property type="match status" value="1"/>
</dbReference>
<comment type="caution">
    <text evidence="2">The sequence shown here is derived from an EMBL/GenBank/DDBJ whole genome shotgun (WGS) entry which is preliminary data.</text>
</comment>
<feature type="region of interest" description="Disordered" evidence="1">
    <location>
        <begin position="11"/>
        <end position="43"/>
    </location>
</feature>
<dbReference type="SUPFAM" id="SSF52047">
    <property type="entry name" value="RNI-like"/>
    <property type="match status" value="1"/>
</dbReference>
<dbReference type="InterPro" id="IPR006553">
    <property type="entry name" value="Leu-rich_rpt_Cys-con_subtyp"/>
</dbReference>
<accession>A0ABT7PBT9</accession>
<proteinExistence type="predicted"/>
<gene>
    <name evidence="2" type="ORF">QTN89_00870</name>
</gene>
<keyword evidence="3" id="KW-1185">Reference proteome</keyword>
<dbReference type="RefSeq" id="WP_289161683.1">
    <property type="nucleotide sequence ID" value="NZ_JASZZN010000001.1"/>
</dbReference>
<dbReference type="InterPro" id="IPR001611">
    <property type="entry name" value="Leu-rich_rpt"/>
</dbReference>
<evidence type="ECO:0000313" key="3">
    <source>
        <dbReference type="Proteomes" id="UP001239462"/>
    </source>
</evidence>
<dbReference type="InterPro" id="IPR032675">
    <property type="entry name" value="LRR_dom_sf"/>
</dbReference>
<dbReference type="Proteomes" id="UP001239462">
    <property type="component" value="Unassembled WGS sequence"/>
</dbReference>
<protein>
    <recommendedName>
        <fullName evidence="4">Leucine Rich repeats (2 copies)</fullName>
    </recommendedName>
</protein>